<protein>
    <recommendedName>
        <fullName evidence="4">Sporulation and spore germination protein</fullName>
    </recommendedName>
</protein>
<sequence length="163" mass="16438">MIRGALVAALTAAALGLAGCGAGPSGVLDGGEAPTGLAPGTPVYLVDDAGSLVARRRGDRLSTIGQAIKMLLTASEPGPGPRSYAGTSEVALELPIATTGDVITVGLPIDRDDVRREIGIDQLVCTALAVHQQSGGSPATRVRLTFVHGRDTGPRHCPVLPAS</sequence>
<keyword evidence="3" id="KW-1185">Reference proteome</keyword>
<dbReference type="OrthoDB" id="3626700at2"/>
<evidence type="ECO:0000313" key="2">
    <source>
        <dbReference type="EMBL" id="PRX51414.1"/>
    </source>
</evidence>
<reference evidence="2 3" key="1">
    <citation type="submission" date="2018-03" db="EMBL/GenBank/DDBJ databases">
        <title>Genomic Encyclopedia of Type Strains, Phase III (KMG-III): the genomes of soil and plant-associated and newly described type strains.</title>
        <authorList>
            <person name="Whitman W."/>
        </authorList>
    </citation>
    <scope>NUCLEOTIDE SEQUENCE [LARGE SCALE GENOMIC DNA]</scope>
    <source>
        <strain evidence="2 3">CGMCC 4.7125</strain>
    </source>
</reference>
<dbReference type="PROSITE" id="PS51257">
    <property type="entry name" value="PROKAR_LIPOPROTEIN"/>
    <property type="match status" value="1"/>
</dbReference>
<dbReference type="AlphaFoldDB" id="A0A2T0M3T2"/>
<evidence type="ECO:0000313" key="3">
    <source>
        <dbReference type="Proteomes" id="UP000238362"/>
    </source>
</evidence>
<dbReference type="Proteomes" id="UP000238362">
    <property type="component" value="Unassembled WGS sequence"/>
</dbReference>
<feature type="signal peptide" evidence="1">
    <location>
        <begin position="1"/>
        <end position="18"/>
    </location>
</feature>
<feature type="chain" id="PRO_5039421509" description="Sporulation and spore germination protein" evidence="1">
    <location>
        <begin position="19"/>
        <end position="163"/>
    </location>
</feature>
<proteinExistence type="predicted"/>
<keyword evidence="1" id="KW-0732">Signal</keyword>
<dbReference type="RefSeq" id="WP_106176876.1">
    <property type="nucleotide sequence ID" value="NZ_PVNH01000001.1"/>
</dbReference>
<gene>
    <name evidence="2" type="ORF">B0I33_101568</name>
</gene>
<name>A0A2T0M3T2_9PSEU</name>
<evidence type="ECO:0008006" key="4">
    <source>
        <dbReference type="Google" id="ProtNLM"/>
    </source>
</evidence>
<organism evidence="2 3">
    <name type="scientific">Prauserella shujinwangii</name>
    <dbReference type="NCBI Taxonomy" id="1453103"/>
    <lineage>
        <taxon>Bacteria</taxon>
        <taxon>Bacillati</taxon>
        <taxon>Actinomycetota</taxon>
        <taxon>Actinomycetes</taxon>
        <taxon>Pseudonocardiales</taxon>
        <taxon>Pseudonocardiaceae</taxon>
        <taxon>Prauserella</taxon>
    </lineage>
</organism>
<dbReference type="EMBL" id="PVNH01000001">
    <property type="protein sequence ID" value="PRX51414.1"/>
    <property type="molecule type" value="Genomic_DNA"/>
</dbReference>
<comment type="caution">
    <text evidence="2">The sequence shown here is derived from an EMBL/GenBank/DDBJ whole genome shotgun (WGS) entry which is preliminary data.</text>
</comment>
<accession>A0A2T0M3T2</accession>
<evidence type="ECO:0000256" key="1">
    <source>
        <dbReference type="SAM" id="SignalP"/>
    </source>
</evidence>